<name>A0A5C7J3W0_9BACT</name>
<dbReference type="Gene3D" id="1.20.144.10">
    <property type="entry name" value="Phosphatidic acid phosphatase type 2/haloperoxidase"/>
    <property type="match status" value="1"/>
</dbReference>
<feature type="domain" description="Phosphatidic acid phosphatase type 2/haloperoxidase" evidence="1">
    <location>
        <begin position="8"/>
        <end position="55"/>
    </location>
</feature>
<evidence type="ECO:0000313" key="2">
    <source>
        <dbReference type="EMBL" id="TXG75954.1"/>
    </source>
</evidence>
<evidence type="ECO:0000313" key="3">
    <source>
        <dbReference type="Proteomes" id="UP000321026"/>
    </source>
</evidence>
<comment type="caution">
    <text evidence="2">The sequence shown here is derived from an EMBL/GenBank/DDBJ whole genome shotgun (WGS) entry which is preliminary data.</text>
</comment>
<protein>
    <submittedName>
        <fullName evidence="2">Phosphatase PAP2 family protein</fullName>
    </submittedName>
</protein>
<sequence>GVAFALATPFAQKYDAPWLYGLAAATGFGRIQERQHFFSDVVAGSLMGYGIASLLVDEQRSRDGPVITVGADRSLQAHWQF</sequence>
<proteinExistence type="predicted"/>
<evidence type="ECO:0000259" key="1">
    <source>
        <dbReference type="Pfam" id="PF01569"/>
    </source>
</evidence>
<dbReference type="EMBL" id="SSDS01000091">
    <property type="protein sequence ID" value="TXG75954.1"/>
    <property type="molecule type" value="Genomic_DNA"/>
</dbReference>
<dbReference type="InterPro" id="IPR000326">
    <property type="entry name" value="PAP2/HPO"/>
</dbReference>
<dbReference type="AlphaFoldDB" id="A0A5C7J3W0"/>
<dbReference type="Proteomes" id="UP000321026">
    <property type="component" value="Unassembled WGS sequence"/>
</dbReference>
<reference evidence="2 3" key="1">
    <citation type="submission" date="2018-09" db="EMBL/GenBank/DDBJ databases">
        <title>Metagenome Assembled Genomes from an Advanced Water Purification Facility.</title>
        <authorList>
            <person name="Stamps B.W."/>
            <person name="Spear J.R."/>
        </authorList>
    </citation>
    <scope>NUCLEOTIDE SEQUENCE [LARGE SCALE GENOMIC DNA]</scope>
    <source>
        <strain evidence="2">Bin_63_2</strain>
    </source>
</reference>
<gene>
    <name evidence="2" type="ORF">E6Q11_05840</name>
</gene>
<feature type="non-terminal residue" evidence="2">
    <location>
        <position position="1"/>
    </location>
</feature>
<dbReference type="InterPro" id="IPR036938">
    <property type="entry name" value="PAP2/HPO_sf"/>
</dbReference>
<accession>A0A5C7J3W0</accession>
<dbReference type="Pfam" id="PF01569">
    <property type="entry name" value="PAP2"/>
    <property type="match status" value="1"/>
</dbReference>
<organism evidence="2 3">
    <name type="scientific">Candidatus Dojkabacteria bacterium</name>
    <dbReference type="NCBI Taxonomy" id="2099670"/>
    <lineage>
        <taxon>Bacteria</taxon>
        <taxon>Candidatus Dojkabacteria</taxon>
    </lineage>
</organism>
<dbReference type="SUPFAM" id="SSF48317">
    <property type="entry name" value="Acid phosphatase/Vanadium-dependent haloperoxidase"/>
    <property type="match status" value="1"/>
</dbReference>